<dbReference type="PROSITE" id="PS51257">
    <property type="entry name" value="PROKAR_LIPOPROTEIN"/>
    <property type="match status" value="1"/>
</dbReference>
<dbReference type="EMBL" id="CP146203">
    <property type="protein sequence ID" value="XBH20715.1"/>
    <property type="molecule type" value="Genomic_DNA"/>
</dbReference>
<gene>
    <name evidence="2" type="ORF">V5R04_10805</name>
</gene>
<evidence type="ECO:0000313" key="2">
    <source>
        <dbReference type="EMBL" id="XBH20715.1"/>
    </source>
</evidence>
<sequence length="208" mass="22411">MERKILRTVIRSAVFTVMLLVLASCSVDQLEEAPYAAEYAAALAGTNSDYVKAMLEDGEVTVAEIKDAQGQFISCLADAGIEGFFADTGFGYDNLTIAGELTIEQEDSETECYIQWLGDAEGLFHSQVINPNNEDFDSLVAQCLVRKNLVPVGFTGKDFKELLEASTTAEILGAGEKVVFSETSEIILPGGISLEDPDASLCTMNPTM</sequence>
<dbReference type="AlphaFoldDB" id="A0AAU7DTU7"/>
<organism evidence="2">
    <name type="scientific">Jonesiaceae bacterium BS-20</name>
    <dbReference type="NCBI Taxonomy" id="3120821"/>
    <lineage>
        <taxon>Bacteria</taxon>
        <taxon>Bacillati</taxon>
        <taxon>Actinomycetota</taxon>
        <taxon>Actinomycetes</taxon>
        <taxon>Micrococcales</taxon>
        <taxon>Jonesiaceae</taxon>
    </lineage>
</organism>
<feature type="chain" id="PRO_5043436757" evidence="1">
    <location>
        <begin position="24"/>
        <end position="208"/>
    </location>
</feature>
<keyword evidence="1" id="KW-0732">Signal</keyword>
<proteinExistence type="predicted"/>
<name>A0AAU7DTU7_9MICO</name>
<reference evidence="2" key="1">
    <citation type="submission" date="2024-02" db="EMBL/GenBank/DDBJ databases">
        <title>Tomenella chthoni gen. nov. sp. nov., a member of the family Jonesiaceae isolated from bat guano.</title>
        <authorList>
            <person name="Miller S.L."/>
            <person name="King J."/>
            <person name="Sankaranarayanan K."/>
            <person name="Lawson P.A."/>
        </authorList>
    </citation>
    <scope>NUCLEOTIDE SEQUENCE</scope>
    <source>
        <strain evidence="2">BS-20</strain>
    </source>
</reference>
<accession>A0AAU7DTU7</accession>
<protein>
    <submittedName>
        <fullName evidence="2">Uncharacterized protein</fullName>
    </submittedName>
</protein>
<feature type="signal peptide" evidence="1">
    <location>
        <begin position="1"/>
        <end position="23"/>
    </location>
</feature>
<evidence type="ECO:0000256" key="1">
    <source>
        <dbReference type="SAM" id="SignalP"/>
    </source>
</evidence>